<protein>
    <submittedName>
        <fullName evidence="2">Uncharacterized protein</fullName>
    </submittedName>
</protein>
<feature type="region of interest" description="Disordered" evidence="1">
    <location>
        <begin position="59"/>
        <end position="110"/>
    </location>
</feature>
<gene>
    <name evidence="2" type="ORF">VFH_IV169800</name>
</gene>
<reference evidence="2 3" key="1">
    <citation type="submission" date="2023-01" db="EMBL/GenBank/DDBJ databases">
        <authorList>
            <person name="Kreplak J."/>
        </authorList>
    </citation>
    <scope>NUCLEOTIDE SEQUENCE [LARGE SCALE GENOMIC DNA]</scope>
</reference>
<name>A0AAV1AMG2_VICFA</name>
<organism evidence="2 3">
    <name type="scientific">Vicia faba</name>
    <name type="common">Broad bean</name>
    <name type="synonym">Faba vulgaris</name>
    <dbReference type="NCBI Taxonomy" id="3906"/>
    <lineage>
        <taxon>Eukaryota</taxon>
        <taxon>Viridiplantae</taxon>
        <taxon>Streptophyta</taxon>
        <taxon>Embryophyta</taxon>
        <taxon>Tracheophyta</taxon>
        <taxon>Spermatophyta</taxon>
        <taxon>Magnoliopsida</taxon>
        <taxon>eudicotyledons</taxon>
        <taxon>Gunneridae</taxon>
        <taxon>Pentapetalae</taxon>
        <taxon>rosids</taxon>
        <taxon>fabids</taxon>
        <taxon>Fabales</taxon>
        <taxon>Fabaceae</taxon>
        <taxon>Papilionoideae</taxon>
        <taxon>50 kb inversion clade</taxon>
        <taxon>NPAAA clade</taxon>
        <taxon>Hologalegina</taxon>
        <taxon>IRL clade</taxon>
        <taxon>Fabeae</taxon>
        <taxon>Vicia</taxon>
    </lineage>
</organism>
<feature type="compositionally biased region" description="Polar residues" evidence="1">
    <location>
        <begin position="84"/>
        <end position="110"/>
    </location>
</feature>
<evidence type="ECO:0000313" key="3">
    <source>
        <dbReference type="Proteomes" id="UP001157006"/>
    </source>
</evidence>
<proteinExistence type="predicted"/>
<keyword evidence="3" id="KW-1185">Reference proteome</keyword>
<feature type="region of interest" description="Disordered" evidence="1">
    <location>
        <begin position="175"/>
        <end position="240"/>
    </location>
</feature>
<feature type="compositionally biased region" description="Basic and acidic residues" evidence="1">
    <location>
        <begin position="227"/>
        <end position="240"/>
    </location>
</feature>
<feature type="region of interest" description="Disordered" evidence="1">
    <location>
        <begin position="133"/>
        <end position="153"/>
    </location>
</feature>
<accession>A0AAV1AMG2</accession>
<dbReference type="AlphaFoldDB" id="A0AAV1AMG2"/>
<evidence type="ECO:0000256" key="1">
    <source>
        <dbReference type="SAM" id="MobiDB-lite"/>
    </source>
</evidence>
<sequence length="240" mass="26085">MSKTNGQGLLTLTSYHQVTREVLVDKRNSEQEIQMRQVKQGGKGQTQPTGARLAWNMDTIEGHGGPKGTTKKGGTYKKSKATVGNGSQTTAGNGSQFTAGNESQAPNARNMNPDELEELLNDDDILDIPPLRIDTSPAKNNMPGPKTFIGKFPKVSNPVKPAVNPTMSDPVKIMISPRKKSKNVASPIRKSDRFGTLKTKNMEGPGRDPNDPFVIPEEDSTIGTSRGNEKWDDIQKSVTQ</sequence>
<dbReference type="Proteomes" id="UP001157006">
    <property type="component" value="Chromosome 4"/>
</dbReference>
<evidence type="ECO:0000313" key="2">
    <source>
        <dbReference type="EMBL" id="CAI8610185.1"/>
    </source>
</evidence>
<dbReference type="EMBL" id="OX451739">
    <property type="protein sequence ID" value="CAI8610185.1"/>
    <property type="molecule type" value="Genomic_DNA"/>
</dbReference>